<evidence type="ECO:0000256" key="9">
    <source>
        <dbReference type="RuleBase" id="RU361193"/>
    </source>
</evidence>
<dbReference type="AlphaFoldDB" id="A0A0A1SU89"/>
<dbReference type="UniPathway" id="UPA00378"/>
<dbReference type="Proteomes" id="UP000039046">
    <property type="component" value="Unassembled WGS sequence"/>
</dbReference>
<dbReference type="STRING" id="1531966.A0A0A1SU89"/>
<dbReference type="GO" id="GO:0016020">
    <property type="term" value="C:membrane"/>
    <property type="evidence" value="ECO:0007669"/>
    <property type="project" value="InterPro"/>
</dbReference>
<feature type="active site" evidence="6">
    <location>
        <position position="298"/>
    </location>
</feature>
<evidence type="ECO:0000256" key="6">
    <source>
        <dbReference type="PIRSR" id="PIRSR601382-1"/>
    </source>
</evidence>
<dbReference type="Gene3D" id="1.50.10.10">
    <property type="match status" value="1"/>
</dbReference>
<comment type="cofactor">
    <cofactor evidence="1 7">
        <name>Ca(2+)</name>
        <dbReference type="ChEBI" id="CHEBI:29108"/>
    </cofactor>
</comment>
<dbReference type="EC" id="3.2.1.-" evidence="9"/>
<keyword evidence="7" id="KW-0106">Calcium</keyword>
<feature type="active site" description="Proton donor" evidence="6">
    <location>
        <position position="163"/>
    </location>
</feature>
<organism evidence="11 12">
    <name type="scientific">[Torrubiella] hemipterigena</name>
    <dbReference type="NCBI Taxonomy" id="1531966"/>
    <lineage>
        <taxon>Eukaryota</taxon>
        <taxon>Fungi</taxon>
        <taxon>Dikarya</taxon>
        <taxon>Ascomycota</taxon>
        <taxon>Pezizomycotina</taxon>
        <taxon>Sordariomycetes</taxon>
        <taxon>Hypocreomycetidae</taxon>
        <taxon>Hypocreales</taxon>
        <taxon>Clavicipitaceae</taxon>
        <taxon>Clavicipitaceae incertae sedis</taxon>
        <taxon>'Torrubiella' clade</taxon>
    </lineage>
</organism>
<dbReference type="InterPro" id="IPR036026">
    <property type="entry name" value="Seven-hairpin_glycosidases"/>
</dbReference>
<evidence type="ECO:0000256" key="2">
    <source>
        <dbReference type="ARBA" id="ARBA00004922"/>
    </source>
</evidence>
<protein>
    <recommendedName>
        <fullName evidence="9">alpha-1,2-Mannosidase</fullName>
        <ecNumber evidence="9">3.2.1.-</ecNumber>
    </recommendedName>
</protein>
<feature type="binding site" evidence="7">
    <location>
        <position position="541"/>
    </location>
    <ligand>
        <name>Ca(2+)</name>
        <dbReference type="ChEBI" id="CHEBI:29108"/>
    </ligand>
</feature>
<dbReference type="OrthoDB" id="8118055at2759"/>
<keyword evidence="5 8" id="KW-1015">Disulfide bond</keyword>
<evidence type="ECO:0000256" key="4">
    <source>
        <dbReference type="ARBA" id="ARBA00022801"/>
    </source>
</evidence>
<keyword evidence="9" id="KW-0326">Glycosidase</keyword>
<evidence type="ECO:0000313" key="11">
    <source>
        <dbReference type="EMBL" id="CEJ86256.1"/>
    </source>
</evidence>
<dbReference type="GO" id="GO:0005509">
    <property type="term" value="F:calcium ion binding"/>
    <property type="evidence" value="ECO:0007669"/>
    <property type="project" value="InterPro"/>
</dbReference>
<keyword evidence="4 9" id="KW-0378">Hydrolase</keyword>
<evidence type="ECO:0000256" key="8">
    <source>
        <dbReference type="PIRSR" id="PIRSR601382-3"/>
    </source>
</evidence>
<dbReference type="EMBL" id="CDHN01000002">
    <property type="protein sequence ID" value="CEJ86256.1"/>
    <property type="molecule type" value="Genomic_DNA"/>
</dbReference>
<dbReference type="PANTHER" id="PTHR11742:SF103">
    <property type="entry name" value="ENDOPLASMIC RETICULUM MANNOSIDASE MNL2-RELATED"/>
    <property type="match status" value="1"/>
</dbReference>
<feature type="transmembrane region" description="Helical" evidence="10">
    <location>
        <begin position="20"/>
        <end position="36"/>
    </location>
</feature>
<reference evidence="11 12" key="1">
    <citation type="journal article" date="2015" name="Genome Announc.">
        <title>Draft Genome Sequence and Gene Annotation of the Entomopathogenic Fungus Verticillium hemipterigenum.</title>
        <authorList>
            <person name="Horn F."/>
            <person name="Habel A."/>
            <person name="Scharf D.H."/>
            <person name="Dworschak J."/>
            <person name="Brakhage A.A."/>
            <person name="Guthke R."/>
            <person name="Hertweck C."/>
            <person name="Linde J."/>
        </authorList>
    </citation>
    <scope>NUCLEOTIDE SEQUENCE [LARGE SCALE GENOMIC DNA]</scope>
</reference>
<feature type="active site" evidence="6">
    <location>
        <position position="455"/>
    </location>
</feature>
<dbReference type="InterPro" id="IPR001382">
    <property type="entry name" value="Glyco_hydro_47"/>
</dbReference>
<dbReference type="GO" id="GO:0036503">
    <property type="term" value="P:ERAD pathway"/>
    <property type="evidence" value="ECO:0007669"/>
    <property type="project" value="UniProtKB-ARBA"/>
</dbReference>
<dbReference type="InterPro" id="IPR050749">
    <property type="entry name" value="Glycosyl_Hydrolase_47"/>
</dbReference>
<dbReference type="FunFam" id="1.50.10.10:FF:000037">
    <property type="entry name" value="alpha-1,2-Mannosidase"/>
    <property type="match status" value="1"/>
</dbReference>
<keyword evidence="10" id="KW-1133">Transmembrane helix</keyword>
<name>A0A0A1SU89_9HYPO</name>
<dbReference type="PRINTS" id="PR00747">
    <property type="entry name" value="GLYHDRLASE47"/>
</dbReference>
<dbReference type="Pfam" id="PF01532">
    <property type="entry name" value="Glyco_hydro_47"/>
    <property type="match status" value="1"/>
</dbReference>
<comment type="pathway">
    <text evidence="2">Protein modification; protein glycosylation.</text>
</comment>
<dbReference type="GO" id="GO:0005975">
    <property type="term" value="P:carbohydrate metabolic process"/>
    <property type="evidence" value="ECO:0007669"/>
    <property type="project" value="InterPro"/>
</dbReference>
<dbReference type="PANTHER" id="PTHR11742">
    <property type="entry name" value="MANNOSYL-OLIGOSACCHARIDE ALPHA-1,2-MANNOSIDASE-RELATED"/>
    <property type="match status" value="1"/>
</dbReference>
<keyword evidence="10" id="KW-0472">Membrane</keyword>
<comment type="similarity">
    <text evidence="3 9">Belongs to the glycosyl hydrolase 47 family.</text>
</comment>
<dbReference type="GO" id="GO:0005783">
    <property type="term" value="C:endoplasmic reticulum"/>
    <property type="evidence" value="ECO:0007669"/>
    <property type="project" value="TreeGrafter"/>
</dbReference>
<feature type="active site" description="Proton donor" evidence="6">
    <location>
        <position position="413"/>
    </location>
</feature>
<dbReference type="InterPro" id="IPR012341">
    <property type="entry name" value="6hp_glycosidase-like_sf"/>
</dbReference>
<evidence type="ECO:0000256" key="10">
    <source>
        <dbReference type="SAM" id="Phobius"/>
    </source>
</evidence>
<gene>
    <name evidence="11" type="ORF">VHEMI04055</name>
</gene>
<dbReference type="SUPFAM" id="SSF48225">
    <property type="entry name" value="Seven-hairpin glycosidases"/>
    <property type="match status" value="1"/>
</dbReference>
<evidence type="ECO:0000256" key="7">
    <source>
        <dbReference type="PIRSR" id="PIRSR601382-2"/>
    </source>
</evidence>
<feature type="disulfide bond" evidence="8">
    <location>
        <begin position="370"/>
        <end position="399"/>
    </location>
</feature>
<keyword evidence="10" id="KW-0812">Transmembrane</keyword>
<keyword evidence="7" id="KW-0479">Metal-binding</keyword>
<keyword evidence="12" id="KW-1185">Reference proteome</keyword>
<dbReference type="HOGENOM" id="CLU_003818_0_0_1"/>
<dbReference type="GO" id="GO:0004571">
    <property type="term" value="F:mannosyl-oligosaccharide 1,2-alpha-mannosidase activity"/>
    <property type="evidence" value="ECO:0007669"/>
    <property type="project" value="InterPro"/>
</dbReference>
<proteinExistence type="inferred from homology"/>
<evidence type="ECO:0000313" key="12">
    <source>
        <dbReference type="Proteomes" id="UP000039046"/>
    </source>
</evidence>
<sequence length="553" mass="62622">MLQSLRQLGLAPSAARRTRFLILAIALFITIFYLLPTSSTYQSGASVTKTSKTSPAKSPFHIQFDFGPETESDKRIREDRQQQVLHAFQHAWKGYRDHAWLHDELKPISGGQKDPYVGWAATLVDSLDSLYIMGLHDEFEHALKALDSIDFTKPKSDQVPVFEVTIRYLGGLLGAYDVSGAKYPVLLKKADQLGEFLLQAFNTPNGIPVPYYSWETPKKKLSGKYGVLVAQIGSLSLEFTRLAQLTGKQKYFEAISKITNHLHRAQKKTKIPGLWPSQVDTNGPYFTSSSFTLGAWADSLYEYLPKQHILLNGQTNQYLQMYRTALQPITKYHLFRPKTPGNQDILFPGSLDSMGRGKPTLKDEVQHLACFVGGMVGLGARINNSPEELATAVKLTDGCVWAYQNTASGIMPEIFHVEACPSKTKCEWTDTEHTDLGRQFGFTQIPDTKYQLRPEAIESVFVMYRLTGDREWQQKGWKMFRAIMEHTTTPLANAAVTDVTKPMPKQEDSMESFWLAETLKYFYLLYSEPDVVSLDDYVLNTEAHPFKLRDHLF</sequence>
<evidence type="ECO:0000256" key="1">
    <source>
        <dbReference type="ARBA" id="ARBA00001913"/>
    </source>
</evidence>
<evidence type="ECO:0000256" key="3">
    <source>
        <dbReference type="ARBA" id="ARBA00007658"/>
    </source>
</evidence>
<evidence type="ECO:0000256" key="5">
    <source>
        <dbReference type="ARBA" id="ARBA00023157"/>
    </source>
</evidence>
<accession>A0A0A1SU89</accession>